<feature type="compositionally biased region" description="Low complexity" evidence="1">
    <location>
        <begin position="261"/>
        <end position="275"/>
    </location>
</feature>
<organism evidence="3 4">
    <name type="scientific">Streblomastix strix</name>
    <dbReference type="NCBI Taxonomy" id="222440"/>
    <lineage>
        <taxon>Eukaryota</taxon>
        <taxon>Metamonada</taxon>
        <taxon>Preaxostyla</taxon>
        <taxon>Oxymonadida</taxon>
        <taxon>Streblomastigidae</taxon>
        <taxon>Streblomastix</taxon>
    </lineage>
</organism>
<gene>
    <name evidence="3" type="ORF">EZS28_017187</name>
</gene>
<sequence>MNTLGKEEKRQRKRFFLSADMKDIPTSSPATPDVDYTVMCVCKQLRTLLAHSVKHPKSNPKIVPVFCENLKALEVDDIRKLTVPELGHMQIFMLYIIQQLKMDAQCAIIALIYIERLITDVQITLHPINWRRFVVISLLTSAKVWEDRAIFNSHIVKRAFPFFKVADINKMEEEFLNLLNFNLQITSKEYLEYYFSLRELGGAQFIEQLKNEELQKLEKSSLEQGQKAKNAFLTFDAGKATHSANAEGKKEKENIGKKEISSSSSPSSLPSNASEQSGMVPQPLQKDVKQEVEDKKEDIKDNIEEDDDEYEDEEYTDSDDFGTGGQKEVDQKSE</sequence>
<feature type="compositionally biased region" description="Basic and acidic residues" evidence="1">
    <location>
        <begin position="286"/>
        <end position="302"/>
    </location>
</feature>
<name>A0A5J4VXD4_9EUKA</name>
<feature type="region of interest" description="Disordered" evidence="1">
    <location>
        <begin position="242"/>
        <end position="334"/>
    </location>
</feature>
<dbReference type="AlphaFoldDB" id="A0A5J4VXD4"/>
<dbReference type="SUPFAM" id="SSF47954">
    <property type="entry name" value="Cyclin-like"/>
    <property type="match status" value="1"/>
</dbReference>
<feature type="compositionally biased region" description="Acidic residues" evidence="1">
    <location>
        <begin position="303"/>
        <end position="320"/>
    </location>
</feature>
<dbReference type="InterPro" id="IPR006671">
    <property type="entry name" value="Cyclin_N"/>
</dbReference>
<dbReference type="CDD" id="cd20540">
    <property type="entry name" value="CYCLIN_CCNY_like"/>
    <property type="match status" value="1"/>
</dbReference>
<evidence type="ECO:0000313" key="3">
    <source>
        <dbReference type="EMBL" id="KAA6387287.1"/>
    </source>
</evidence>
<dbReference type="InterPro" id="IPR036915">
    <property type="entry name" value="Cyclin-like_sf"/>
</dbReference>
<proteinExistence type="predicted"/>
<accession>A0A5J4VXD4</accession>
<feature type="domain" description="Cyclin N-terminal" evidence="2">
    <location>
        <begin position="91"/>
        <end position="183"/>
    </location>
</feature>
<dbReference type="OrthoDB" id="10250320at2759"/>
<dbReference type="Gene3D" id="1.10.472.10">
    <property type="entry name" value="Cyclin-like"/>
    <property type="match status" value="1"/>
</dbReference>
<evidence type="ECO:0000256" key="1">
    <source>
        <dbReference type="SAM" id="MobiDB-lite"/>
    </source>
</evidence>
<dbReference type="Proteomes" id="UP000324800">
    <property type="component" value="Unassembled WGS sequence"/>
</dbReference>
<comment type="caution">
    <text evidence="3">The sequence shown here is derived from an EMBL/GenBank/DDBJ whole genome shotgun (WGS) entry which is preliminary data.</text>
</comment>
<evidence type="ECO:0000259" key="2">
    <source>
        <dbReference type="Pfam" id="PF00134"/>
    </source>
</evidence>
<reference evidence="3 4" key="1">
    <citation type="submission" date="2019-03" db="EMBL/GenBank/DDBJ databases">
        <title>Single cell metagenomics reveals metabolic interactions within the superorganism composed of flagellate Streblomastix strix and complex community of Bacteroidetes bacteria on its surface.</title>
        <authorList>
            <person name="Treitli S.C."/>
            <person name="Kolisko M."/>
            <person name="Husnik F."/>
            <person name="Keeling P."/>
            <person name="Hampl V."/>
        </authorList>
    </citation>
    <scope>NUCLEOTIDE SEQUENCE [LARGE SCALE GENOMIC DNA]</scope>
    <source>
        <strain evidence="3">ST1C</strain>
    </source>
</reference>
<dbReference type="PANTHER" id="PTHR14248">
    <property type="entry name" value="CYCLIN Y, ISOFORM A"/>
    <property type="match status" value="1"/>
</dbReference>
<dbReference type="Pfam" id="PF00134">
    <property type="entry name" value="Cyclin_N"/>
    <property type="match status" value="1"/>
</dbReference>
<evidence type="ECO:0000313" key="4">
    <source>
        <dbReference type="Proteomes" id="UP000324800"/>
    </source>
</evidence>
<feature type="compositionally biased region" description="Basic and acidic residues" evidence="1">
    <location>
        <begin position="247"/>
        <end position="260"/>
    </location>
</feature>
<dbReference type="EMBL" id="SNRW01004440">
    <property type="protein sequence ID" value="KAA6387287.1"/>
    <property type="molecule type" value="Genomic_DNA"/>
</dbReference>
<protein>
    <submittedName>
        <fullName evidence="3">Putative cyclin-box carrying protein</fullName>
    </submittedName>
</protein>